<gene>
    <name evidence="1" type="ORF">AYBTSS11_LOCUS24492</name>
</gene>
<dbReference type="AlphaFoldDB" id="A0AA86VSK9"/>
<sequence>MVALVCYAFGKVRSVECWENGYFSGPYTERQHLGLGLGLVTSLNYWRILENEQAMLHKSIQGNANN</sequence>
<accession>A0AA86VSK9</accession>
<proteinExistence type="predicted"/>
<evidence type="ECO:0000313" key="1">
    <source>
        <dbReference type="EMBL" id="CAJ1972443.1"/>
    </source>
</evidence>
<evidence type="ECO:0000313" key="2">
    <source>
        <dbReference type="Proteomes" id="UP001189624"/>
    </source>
</evidence>
<dbReference type="Gramene" id="rna-AYBTSS11_LOCUS24492">
    <property type="protein sequence ID" value="CAJ1972443.1"/>
    <property type="gene ID" value="gene-AYBTSS11_LOCUS24492"/>
</dbReference>
<organism evidence="1 2">
    <name type="scientific">Sphenostylis stenocarpa</name>
    <dbReference type="NCBI Taxonomy" id="92480"/>
    <lineage>
        <taxon>Eukaryota</taxon>
        <taxon>Viridiplantae</taxon>
        <taxon>Streptophyta</taxon>
        <taxon>Embryophyta</taxon>
        <taxon>Tracheophyta</taxon>
        <taxon>Spermatophyta</taxon>
        <taxon>Magnoliopsida</taxon>
        <taxon>eudicotyledons</taxon>
        <taxon>Gunneridae</taxon>
        <taxon>Pentapetalae</taxon>
        <taxon>rosids</taxon>
        <taxon>fabids</taxon>
        <taxon>Fabales</taxon>
        <taxon>Fabaceae</taxon>
        <taxon>Papilionoideae</taxon>
        <taxon>50 kb inversion clade</taxon>
        <taxon>NPAAA clade</taxon>
        <taxon>indigoferoid/millettioid clade</taxon>
        <taxon>Phaseoleae</taxon>
        <taxon>Sphenostylis</taxon>
    </lineage>
</organism>
<protein>
    <submittedName>
        <fullName evidence="1">Uncharacterized protein</fullName>
    </submittedName>
</protein>
<dbReference type="EMBL" id="OY731405">
    <property type="protein sequence ID" value="CAJ1972443.1"/>
    <property type="molecule type" value="Genomic_DNA"/>
</dbReference>
<keyword evidence="2" id="KW-1185">Reference proteome</keyword>
<name>A0AA86VSK9_9FABA</name>
<reference evidence="1" key="1">
    <citation type="submission" date="2023-10" db="EMBL/GenBank/DDBJ databases">
        <authorList>
            <person name="Domelevo Entfellner J.-B."/>
        </authorList>
    </citation>
    <scope>NUCLEOTIDE SEQUENCE</scope>
</reference>
<dbReference type="Proteomes" id="UP001189624">
    <property type="component" value="Chromosome 8"/>
</dbReference>